<name>A0A839V398_9PROT</name>
<proteinExistence type="predicted"/>
<feature type="compositionally biased region" description="Basic residues" evidence="1">
    <location>
        <begin position="23"/>
        <end position="48"/>
    </location>
</feature>
<keyword evidence="3" id="KW-1185">Reference proteome</keyword>
<comment type="caution">
    <text evidence="2">The sequence shown here is derived from an EMBL/GenBank/DDBJ whole genome shotgun (WGS) entry which is preliminary data.</text>
</comment>
<feature type="region of interest" description="Disordered" evidence="1">
    <location>
        <begin position="21"/>
        <end position="126"/>
    </location>
</feature>
<dbReference type="AlphaFoldDB" id="A0A839V398"/>
<reference evidence="2 3" key="1">
    <citation type="submission" date="2020-08" db="EMBL/GenBank/DDBJ databases">
        <title>Genomic Encyclopedia of Type Strains, Phase III (KMG-III): the genomes of soil and plant-associated and newly described type strains.</title>
        <authorList>
            <person name="Whitman W."/>
        </authorList>
    </citation>
    <scope>NUCLEOTIDE SEQUENCE [LARGE SCALE GENOMIC DNA]</scope>
    <source>
        <strain evidence="2 3">CECT 8088</strain>
    </source>
</reference>
<accession>A0A839V398</accession>
<gene>
    <name evidence="2" type="ORF">FHR90_003107</name>
</gene>
<evidence type="ECO:0000313" key="2">
    <source>
        <dbReference type="EMBL" id="MBB3175253.1"/>
    </source>
</evidence>
<evidence type="ECO:0000256" key="1">
    <source>
        <dbReference type="SAM" id="MobiDB-lite"/>
    </source>
</evidence>
<organism evidence="2 3">
    <name type="scientific">Endobacter medicaginis</name>
    <dbReference type="NCBI Taxonomy" id="1181271"/>
    <lineage>
        <taxon>Bacteria</taxon>
        <taxon>Pseudomonadati</taxon>
        <taxon>Pseudomonadota</taxon>
        <taxon>Alphaproteobacteria</taxon>
        <taxon>Acetobacterales</taxon>
        <taxon>Acetobacteraceae</taxon>
        <taxon>Endobacter</taxon>
    </lineage>
</organism>
<sequence>MREPKCRIGIGGIEVKRPPIKNSCRRGISRPIRSLRHTHQRSRIRRGALFRGAIDPAGRPDTARHRDDDACHQQRGAAHPSASMPGLRAFGLFHDANLPSHGPAEKAGAAGAASRPNDFPEVSPMQ</sequence>
<feature type="compositionally biased region" description="Basic and acidic residues" evidence="1">
    <location>
        <begin position="61"/>
        <end position="72"/>
    </location>
</feature>
<dbReference type="EMBL" id="JACHXV010000023">
    <property type="protein sequence ID" value="MBB3175253.1"/>
    <property type="molecule type" value="Genomic_DNA"/>
</dbReference>
<dbReference type="RefSeq" id="WP_246330322.1">
    <property type="nucleotide sequence ID" value="NZ_JABXXQ010000337.1"/>
</dbReference>
<protein>
    <submittedName>
        <fullName evidence="2">Uncharacterized protein</fullName>
    </submittedName>
</protein>
<dbReference type="Proteomes" id="UP000557688">
    <property type="component" value="Unassembled WGS sequence"/>
</dbReference>
<evidence type="ECO:0000313" key="3">
    <source>
        <dbReference type="Proteomes" id="UP000557688"/>
    </source>
</evidence>